<dbReference type="AlphaFoldDB" id="A0A8J3SH31"/>
<protein>
    <submittedName>
        <fullName evidence="1">Uncharacterized protein</fullName>
    </submittedName>
</protein>
<evidence type="ECO:0000313" key="2">
    <source>
        <dbReference type="Proteomes" id="UP000619788"/>
    </source>
</evidence>
<evidence type="ECO:0000313" key="1">
    <source>
        <dbReference type="EMBL" id="GIH91944.1"/>
    </source>
</evidence>
<comment type="caution">
    <text evidence="1">The sequence shown here is derived from an EMBL/GenBank/DDBJ whole genome shotgun (WGS) entry which is preliminary data.</text>
</comment>
<dbReference type="RefSeq" id="WP_377239653.1">
    <property type="nucleotide sequence ID" value="NZ_JBHLZR010000080.1"/>
</dbReference>
<dbReference type="EMBL" id="BOOJ01000023">
    <property type="protein sequence ID" value="GIH91944.1"/>
    <property type="molecule type" value="Genomic_DNA"/>
</dbReference>
<gene>
    <name evidence="1" type="ORF">Psi01_25740</name>
</gene>
<dbReference type="Proteomes" id="UP000619788">
    <property type="component" value="Unassembled WGS sequence"/>
</dbReference>
<reference evidence="1 2" key="1">
    <citation type="submission" date="2021-01" db="EMBL/GenBank/DDBJ databases">
        <title>Whole genome shotgun sequence of Planobispora siamensis NBRC 107568.</title>
        <authorList>
            <person name="Komaki H."/>
            <person name="Tamura T."/>
        </authorList>
    </citation>
    <scope>NUCLEOTIDE SEQUENCE [LARGE SCALE GENOMIC DNA]</scope>
    <source>
        <strain evidence="1 2">NBRC 107568</strain>
    </source>
</reference>
<proteinExistence type="predicted"/>
<accession>A0A8J3SH31</accession>
<keyword evidence="2" id="KW-1185">Reference proteome</keyword>
<organism evidence="1 2">
    <name type="scientific">Planobispora siamensis</name>
    <dbReference type="NCBI Taxonomy" id="936338"/>
    <lineage>
        <taxon>Bacteria</taxon>
        <taxon>Bacillati</taxon>
        <taxon>Actinomycetota</taxon>
        <taxon>Actinomycetes</taxon>
        <taxon>Streptosporangiales</taxon>
        <taxon>Streptosporangiaceae</taxon>
        <taxon>Planobispora</taxon>
    </lineage>
</organism>
<sequence>MALTAVNRQRVAAQWVRELPAGEQLGAVSKADILAAVVALDDWLDANVSTINAAIPQPARAQLTAAQKYALLGYILMRRSGKLWAEGD</sequence>
<name>A0A8J3SH31_9ACTN</name>